<protein>
    <submittedName>
        <fullName evidence="2">ATP-binding protein</fullName>
    </submittedName>
</protein>
<reference evidence="2" key="1">
    <citation type="submission" date="2020-06" db="EMBL/GenBank/DDBJ databases">
        <title>Legume-microbial interactions unlock mineral nutrients during tropical forest succession.</title>
        <authorList>
            <person name="Epihov D.Z."/>
        </authorList>
    </citation>
    <scope>NUCLEOTIDE SEQUENCE [LARGE SCALE GENOMIC DNA]</scope>
    <source>
        <strain evidence="2">Pan2503</strain>
    </source>
</reference>
<dbReference type="AlphaFoldDB" id="A0A7V8SZ19"/>
<dbReference type="Gene3D" id="3.30.565.10">
    <property type="entry name" value="Histidine kinase-like ATPase, C-terminal domain"/>
    <property type="match status" value="1"/>
</dbReference>
<dbReference type="SUPFAM" id="SSF55874">
    <property type="entry name" value="ATPase domain of HSP90 chaperone/DNA topoisomerase II/histidine kinase"/>
    <property type="match status" value="1"/>
</dbReference>
<dbReference type="Pfam" id="PF13589">
    <property type="entry name" value="HATPase_c_3"/>
    <property type="match status" value="1"/>
</dbReference>
<name>A0A7V8SZ19_9BACT</name>
<evidence type="ECO:0000313" key="3">
    <source>
        <dbReference type="Proteomes" id="UP000567293"/>
    </source>
</evidence>
<feature type="coiled-coil region" evidence="1">
    <location>
        <begin position="323"/>
        <end position="353"/>
    </location>
</feature>
<dbReference type="EMBL" id="JACDQQ010002132">
    <property type="protein sequence ID" value="MBA0087689.1"/>
    <property type="molecule type" value="Genomic_DNA"/>
</dbReference>
<evidence type="ECO:0000256" key="1">
    <source>
        <dbReference type="SAM" id="Coils"/>
    </source>
</evidence>
<comment type="caution">
    <text evidence="2">The sequence shown here is derived from an EMBL/GenBank/DDBJ whole genome shotgun (WGS) entry which is preliminary data.</text>
</comment>
<keyword evidence="3" id="KW-1185">Reference proteome</keyword>
<keyword evidence="1" id="KW-0175">Coiled coil</keyword>
<dbReference type="GO" id="GO:0005524">
    <property type="term" value="F:ATP binding"/>
    <property type="evidence" value="ECO:0007669"/>
    <property type="project" value="UniProtKB-KW"/>
</dbReference>
<dbReference type="InterPro" id="IPR036890">
    <property type="entry name" value="HATPase_C_sf"/>
</dbReference>
<sequence>MIHFRQLRAQVRSVQSKGTERGKLRIGDDWNAIRIIALSQSNPLKAIAELVENSIDAHAKTVVITRGREHGGHYLKVKDDGEGVPLDPSGLPDFKYVATHICDSIKRRLKTNGDGGGIQGEFGIGLLSFWTVGDILSMTSRGADQRAYQMIMRRGDPRYVVSVRRTLFAEEGTELKISPLLEGIRSLSGEKIQWYLASELRDRIRNAAVRITVIDKLARKQHQVEPRQFEGRLLHQLAPVRSPFGEAYAELYLTEPAEDCCVALTRGGTRVVSDIGTLPGLEHPPWNSRYLQGLIDVPYLNLTPGTRSGIVLDERYASFVEGLVKLEAHLNGLIDAQRRAEEEQANRESLRAIQRAFREAMLVLPREEYDWFDIPSRSAQDSGASEPLEGDLESTAGAVLSAKEPRKEAAEQRPFFDYAGPLHSVLISPATSTITVKESRRFRALPRDRSRRRVEEDLTFAWEIVEGGGTLSSTSDQEITFAAPDAPVLVRLSVTVSQSDIRCGAEALITVTDSLDISVSPSVVNARGLPGYTFERAAGELWRSRFDADRNLIVVNSGHRDFVFATRSRALQLRYLVRLYVKELVLRNFAGMPAEQIAERMIELSLYVEEKLKFS</sequence>
<dbReference type="Proteomes" id="UP000567293">
    <property type="component" value="Unassembled WGS sequence"/>
</dbReference>
<keyword evidence="2" id="KW-0547">Nucleotide-binding</keyword>
<accession>A0A7V8SZ19</accession>
<organism evidence="2 3">
    <name type="scientific">Candidatus Acidiferrum panamense</name>
    <dbReference type="NCBI Taxonomy" id="2741543"/>
    <lineage>
        <taxon>Bacteria</taxon>
        <taxon>Pseudomonadati</taxon>
        <taxon>Acidobacteriota</taxon>
        <taxon>Terriglobia</taxon>
        <taxon>Candidatus Acidiferrales</taxon>
        <taxon>Candidatus Acidiferrum</taxon>
    </lineage>
</organism>
<keyword evidence="2" id="KW-0067">ATP-binding</keyword>
<gene>
    <name evidence="2" type="ORF">HRJ53_22115</name>
</gene>
<proteinExistence type="predicted"/>
<evidence type="ECO:0000313" key="2">
    <source>
        <dbReference type="EMBL" id="MBA0087689.1"/>
    </source>
</evidence>